<dbReference type="GO" id="GO:0045098">
    <property type="term" value="C:type III intermediate filament"/>
    <property type="evidence" value="ECO:0007669"/>
    <property type="project" value="TreeGrafter"/>
</dbReference>
<keyword evidence="3" id="KW-1185">Reference proteome</keyword>
<evidence type="ECO:0000313" key="3">
    <source>
        <dbReference type="Proteomes" id="UP000492821"/>
    </source>
</evidence>
<dbReference type="PANTHER" id="PTHR34707">
    <property type="entry name" value="VIMENTIN-TYPE INTERMEDIATE FILAMENT-ASSOCIATED COILED-COIL PROTEIN"/>
    <property type="match status" value="1"/>
</dbReference>
<sequence>MFNTFNNLMNQAAAAATKALTELDDGASQSDEGEDSPRLVQKLKDQANTATKLITDAAAMLGDSEPFLSLIGKFVHQNLPALEGPQADLFYDWVVAYEEFKEHFSVDSVNKLQHLAKEIGETLEASPELNNWFAELRELRDRNAKLSEEIATLNNQQWDSFDAPTHKSTESLHAPSTHSSVSMPLTSEGQPMLSSGSDQFEEVDIKEADPSRQNIELAAVMAQLQSALDENSELRATMQSEIRNKDDALNNAMYAEASSIKAVHELNKQLAQLDSDHKELQTKYDKLTVLYERNLRNPSPNSEAQQEIRRLQQIVESQKESLNEVRTLVTKLKFSENANQTLTAQIAEMNAQQQCCMNTNEELKQHIFIASRQEAIHQMFDLECYANAIDSYLTIHKIHKTVDGMLRKPAIVQNDLVQVKNITYANHTSKIEQLLGEMEYLKAAMSDKALVLFDTTEAAQLLCTVDKLVAETVAKVDSSSAAIKQNEETEIPFEIVQNVGLLQAELKETAEKYNNLLQQNQGDQSNAEVLAAKQQLTQLASGQIQTLDSAITLVSNFLTECKVSMDEQPDNRSLYEERRSRCQQFMDEADGFMSSPSSIVENFEMFAQQMGAFVQDLIHMKAFERQSSFFKSNILPMLESLRNESSTIKRHIDGAIQMFETMGISDDVGQQSVQSKAEILMRRAGDLYRKGADSANKGSSTDVDETLSTFLKFLENYYHDVLVKERQIKVNEIGQLKTVAEEKDVKLAELQALSDHKDSDIANLKAVANARDAEIAQLKTAVNEEDSEVAQLKAITDEKNAEIASLKVATDEKDAKIAQLQALSEHKDSDLSHLRTVTAQKDAEIAQLKAVADEESPEFEQLKAIANNKDAEIAQLRAIANERDAEIAKLKAFTDEKNAELASWKTATDEKDAKIANLQALSDHKDSDISHLRAVTAHKDAEIERLKSVAHDGPEVELKAITEEKNAEIAHLKTATNEKNGEIAQLRAAIEENEAKINSLVAEKNAEIEELKDLFKTRLTNEENAKFEAERVLKDSDQYYRNILAEANERIRTLEELLHNKNNELAMLQSQNQQQPPADALAHLSHFEAECGRLNNALLNKEEVENNLRQEIKNIADTLDRQNAEIERNRKTIQYLKEELASKDNDIDEACTARDKALQQLKNDSTTNGLTQIVKSQGHEIVQHKQKFNELMVKVNNLKEQERILTSESANKDGIIKGLEQRLAEADQEIQRLTTELSNIPEEATGSDNSSSQTANAELQDLRQKLVILRESLFKLILDDKHTSDHHLLMISLLDYDRTVHDVLVNYVVGKRGQNFDWFNSRYTFGNVGQLADNLIKFVEREIAKNNVNLAPPAQAEPAVHLSLEPDNVESSSELDGLRDIL</sequence>
<protein>
    <submittedName>
        <fullName evidence="4">DUF5741 domain-containing protein</fullName>
    </submittedName>
</protein>
<accession>A0A7E4UVA1</accession>
<name>A0A7E4UVA1_PANRE</name>
<reference evidence="4" key="2">
    <citation type="submission" date="2020-10" db="UniProtKB">
        <authorList>
            <consortium name="WormBaseParasite"/>
        </authorList>
    </citation>
    <scope>IDENTIFICATION</scope>
</reference>
<feature type="coiled-coil region" evidence="1">
    <location>
        <begin position="972"/>
        <end position="1010"/>
    </location>
</feature>
<feature type="coiled-coil region" evidence="1">
    <location>
        <begin position="217"/>
        <end position="352"/>
    </location>
</feature>
<feature type="region of interest" description="Disordered" evidence="2">
    <location>
        <begin position="157"/>
        <end position="199"/>
    </location>
</feature>
<dbReference type="WBParaSite" id="Pan_g13262.t1">
    <property type="protein sequence ID" value="Pan_g13262.t1"/>
    <property type="gene ID" value="Pan_g13262"/>
</dbReference>
<reference evidence="3" key="1">
    <citation type="journal article" date="2013" name="Genetics">
        <title>The draft genome and transcriptome of Panagrellus redivivus are shaped by the harsh demands of a free-living lifestyle.</title>
        <authorList>
            <person name="Srinivasan J."/>
            <person name="Dillman A.R."/>
            <person name="Macchietto M.G."/>
            <person name="Heikkinen L."/>
            <person name="Lakso M."/>
            <person name="Fracchia K.M."/>
            <person name="Antoshechkin I."/>
            <person name="Mortazavi A."/>
            <person name="Wong G."/>
            <person name="Sternberg P.W."/>
        </authorList>
    </citation>
    <scope>NUCLEOTIDE SEQUENCE [LARGE SCALE GENOMIC DNA]</scope>
    <source>
        <strain evidence="3">MT8872</strain>
    </source>
</reference>
<dbReference type="PANTHER" id="PTHR34707:SF1">
    <property type="entry name" value="VIMENTIN-TYPE INTERMEDIATE FILAMENT-ASSOCIATED COILED-COIL PROTEIN"/>
    <property type="match status" value="1"/>
</dbReference>
<feature type="compositionally biased region" description="Polar residues" evidence="2">
    <location>
        <begin position="1246"/>
        <end position="1256"/>
    </location>
</feature>
<feature type="coiled-coil region" evidence="1">
    <location>
        <begin position="129"/>
        <end position="156"/>
    </location>
</feature>
<evidence type="ECO:0000256" key="2">
    <source>
        <dbReference type="SAM" id="MobiDB-lite"/>
    </source>
</evidence>
<keyword evidence="1" id="KW-0175">Coiled coil</keyword>
<evidence type="ECO:0000256" key="1">
    <source>
        <dbReference type="SAM" id="Coils"/>
    </source>
</evidence>
<feature type="compositionally biased region" description="Polar residues" evidence="2">
    <location>
        <begin position="174"/>
        <end position="198"/>
    </location>
</feature>
<feature type="region of interest" description="Disordered" evidence="2">
    <location>
        <begin position="1237"/>
        <end position="1256"/>
    </location>
</feature>
<dbReference type="Proteomes" id="UP000492821">
    <property type="component" value="Unassembled WGS sequence"/>
</dbReference>
<proteinExistence type="predicted"/>
<feature type="coiled-coil region" evidence="1">
    <location>
        <begin position="1044"/>
        <end position="1139"/>
    </location>
</feature>
<organism evidence="3 4">
    <name type="scientific">Panagrellus redivivus</name>
    <name type="common">Microworm</name>
    <dbReference type="NCBI Taxonomy" id="6233"/>
    <lineage>
        <taxon>Eukaryota</taxon>
        <taxon>Metazoa</taxon>
        <taxon>Ecdysozoa</taxon>
        <taxon>Nematoda</taxon>
        <taxon>Chromadorea</taxon>
        <taxon>Rhabditida</taxon>
        <taxon>Tylenchina</taxon>
        <taxon>Panagrolaimomorpha</taxon>
        <taxon>Panagrolaimoidea</taxon>
        <taxon>Panagrolaimidae</taxon>
        <taxon>Panagrellus</taxon>
    </lineage>
</organism>
<evidence type="ECO:0000313" key="4">
    <source>
        <dbReference type="WBParaSite" id="Pan_g13262.t1"/>
    </source>
</evidence>